<reference evidence="4" key="1">
    <citation type="submission" date="2025-08" db="UniProtKB">
        <authorList>
            <consortium name="RefSeq"/>
        </authorList>
    </citation>
    <scope>IDENTIFICATION</scope>
    <source>
        <tissue evidence="4">Whole body</tissue>
    </source>
</reference>
<evidence type="ECO:0000313" key="4">
    <source>
        <dbReference type="RefSeq" id="XP_024875906.1"/>
    </source>
</evidence>
<name>A0A6J1Q346_9HYME</name>
<keyword evidence="3" id="KW-1185">Reference proteome</keyword>
<organism evidence="3 4">
    <name type="scientific">Temnothorax curvispinosus</name>
    <dbReference type="NCBI Taxonomy" id="300111"/>
    <lineage>
        <taxon>Eukaryota</taxon>
        <taxon>Metazoa</taxon>
        <taxon>Ecdysozoa</taxon>
        <taxon>Arthropoda</taxon>
        <taxon>Hexapoda</taxon>
        <taxon>Insecta</taxon>
        <taxon>Pterygota</taxon>
        <taxon>Neoptera</taxon>
        <taxon>Endopterygota</taxon>
        <taxon>Hymenoptera</taxon>
        <taxon>Apocrita</taxon>
        <taxon>Aculeata</taxon>
        <taxon>Formicoidea</taxon>
        <taxon>Formicidae</taxon>
        <taxon>Myrmicinae</taxon>
        <taxon>Temnothorax</taxon>
    </lineage>
</organism>
<dbReference type="InterPro" id="IPR036397">
    <property type="entry name" value="RNaseH_sf"/>
</dbReference>
<accession>A0A6J1Q346</accession>
<dbReference type="InterPro" id="IPR040676">
    <property type="entry name" value="DUF5641"/>
</dbReference>
<gene>
    <name evidence="4" type="primary">LOC112457208</name>
</gene>
<dbReference type="Gene3D" id="1.10.340.70">
    <property type="match status" value="1"/>
</dbReference>
<dbReference type="InterPro" id="IPR012337">
    <property type="entry name" value="RNaseH-like_sf"/>
</dbReference>
<dbReference type="Proteomes" id="UP000504618">
    <property type="component" value="Unplaced"/>
</dbReference>
<protein>
    <submittedName>
        <fullName evidence="4">Uncharacterized protein LOC112457208</fullName>
    </submittedName>
</protein>
<dbReference type="Pfam" id="PF18701">
    <property type="entry name" value="DUF5641"/>
    <property type="match status" value="1"/>
</dbReference>
<evidence type="ECO:0000259" key="2">
    <source>
        <dbReference type="PROSITE" id="PS50994"/>
    </source>
</evidence>
<sequence length="881" mass="101766">MTEVELFMYDAKHAMNEGAFKLRGWENSHSKTGEVEISVLGLIWDKSDDTLRLVTPPIETIMNEKITKRVILSYSHRIFDPLSFVCPVMITPKLLLQQTWVSKIKWDDEVCDEIQNEFKKWLGSLTRLNELRFPRWAFESPTRDTSITFHVFCDASKKAYAAVIFARVECASQVNVQFVTAKARVAPVAPMTITRLELLAASMAVRLACSTVNSLKMSDKKITYWSDSSTVLFWIQRNCPWAPFVDNRVKEIRNMSCSKAWKHIPGELNPADLPSRGCTINTLCRVNWWNGPEWLRKDESEWPISNVVYYEDEIKNEIRKTAKVTDQILDSEIVSAMSQMNNTTKVQPFYVPSVSSFRTVVRAIARIKRFVTNYKLYKSGKQNRLAGKLTSEEVNNAEKTILSIIQRESFNGIDDIQLRNMNVFVAEDNLIRMKSKILERDDSYSFRYPIVLLGENPLVRMMILEFHTRLGHVHINTLLNALREEYWIIHGRKVARSIVRKCVVCARQNVKPLTVATAPLPMNRVRDARVFEITGVDFAGPLYLKSEVKAWICIFTCAVYRAVHLELVSSLSTDKFIEAFRRFVARRGRPSIVYSDNGTNFEGFSNLLKQIDWIKIQESSLVSKVEWKFNPPSAPWWGGWWERLIQILKRLLRKILGKACLSYEEMLTILCDCESVINARPLTYLSDDPRDLDPITPNLFLQKIHEVGLPDCDYIDREKLKGRFKYRQFLKKELRKRFRSEYLGQLKYASAKKLTDDRQIKVGDIVLIGNDCTKRLEWPLGRVIELFPGKDGIVRVVRLITATGQVVRPVQRLYCLEVDVDTDPEELRKIYDKRVKPKTVIRQSVDKSKQVPNGVELSDSNDPIVPYKTRSGHTVKPVKKL</sequence>
<dbReference type="GO" id="GO:0015074">
    <property type="term" value="P:DNA integration"/>
    <property type="evidence" value="ECO:0007669"/>
    <property type="project" value="InterPro"/>
</dbReference>
<dbReference type="SUPFAM" id="SSF53098">
    <property type="entry name" value="Ribonuclease H-like"/>
    <property type="match status" value="1"/>
</dbReference>
<feature type="compositionally biased region" description="Basic residues" evidence="1">
    <location>
        <begin position="870"/>
        <end position="881"/>
    </location>
</feature>
<dbReference type="PANTHER" id="PTHR47331">
    <property type="entry name" value="PHD-TYPE DOMAIN-CONTAINING PROTEIN"/>
    <property type="match status" value="1"/>
</dbReference>
<dbReference type="OrthoDB" id="5967017at2759"/>
<dbReference type="Pfam" id="PF17921">
    <property type="entry name" value="Integrase_H2C2"/>
    <property type="match status" value="1"/>
</dbReference>
<dbReference type="AlphaFoldDB" id="A0A6J1Q346"/>
<dbReference type="GeneID" id="112457208"/>
<dbReference type="InterPro" id="IPR008042">
    <property type="entry name" value="Retrotrans_Pao"/>
</dbReference>
<dbReference type="InterPro" id="IPR001584">
    <property type="entry name" value="Integrase_cat-core"/>
</dbReference>
<dbReference type="GO" id="GO:0042575">
    <property type="term" value="C:DNA polymerase complex"/>
    <property type="evidence" value="ECO:0007669"/>
    <property type="project" value="UniProtKB-ARBA"/>
</dbReference>
<dbReference type="RefSeq" id="XP_024875906.1">
    <property type="nucleotide sequence ID" value="XM_025020138.1"/>
</dbReference>
<dbReference type="PROSITE" id="PS50994">
    <property type="entry name" value="INTEGRASE"/>
    <property type="match status" value="1"/>
</dbReference>
<feature type="domain" description="Integrase catalytic" evidence="2">
    <location>
        <begin position="515"/>
        <end position="705"/>
    </location>
</feature>
<dbReference type="Gene3D" id="3.30.420.10">
    <property type="entry name" value="Ribonuclease H-like superfamily/Ribonuclease H"/>
    <property type="match status" value="1"/>
</dbReference>
<dbReference type="GO" id="GO:0003676">
    <property type="term" value="F:nucleic acid binding"/>
    <property type="evidence" value="ECO:0007669"/>
    <property type="project" value="InterPro"/>
</dbReference>
<evidence type="ECO:0000313" key="3">
    <source>
        <dbReference type="Proteomes" id="UP000504618"/>
    </source>
</evidence>
<evidence type="ECO:0000256" key="1">
    <source>
        <dbReference type="SAM" id="MobiDB-lite"/>
    </source>
</evidence>
<dbReference type="InterPro" id="IPR043502">
    <property type="entry name" value="DNA/RNA_pol_sf"/>
</dbReference>
<proteinExistence type="predicted"/>
<dbReference type="GO" id="GO:0071897">
    <property type="term" value="P:DNA biosynthetic process"/>
    <property type="evidence" value="ECO:0007669"/>
    <property type="project" value="UniProtKB-ARBA"/>
</dbReference>
<dbReference type="InterPro" id="IPR041588">
    <property type="entry name" value="Integrase_H2C2"/>
</dbReference>
<dbReference type="Pfam" id="PF05380">
    <property type="entry name" value="Peptidase_A17"/>
    <property type="match status" value="1"/>
</dbReference>
<feature type="region of interest" description="Disordered" evidence="1">
    <location>
        <begin position="843"/>
        <end position="881"/>
    </location>
</feature>
<dbReference type="SUPFAM" id="SSF56672">
    <property type="entry name" value="DNA/RNA polymerases"/>
    <property type="match status" value="1"/>
</dbReference>